<dbReference type="RefSeq" id="WP_283927213.1">
    <property type="nucleotide sequence ID" value="NZ_CP126084.1"/>
</dbReference>
<dbReference type="Proteomes" id="UP001177943">
    <property type="component" value="Chromosome"/>
</dbReference>
<dbReference type="Pfam" id="PF12833">
    <property type="entry name" value="HTH_18"/>
    <property type="match status" value="1"/>
</dbReference>
<name>A0AA95I8V8_9BACL</name>
<gene>
    <name evidence="5" type="ORF">QNH46_05430</name>
</gene>
<evidence type="ECO:0000256" key="1">
    <source>
        <dbReference type="ARBA" id="ARBA00023015"/>
    </source>
</evidence>
<keyword evidence="1" id="KW-0805">Transcription regulation</keyword>
<dbReference type="PANTHER" id="PTHR43280:SF28">
    <property type="entry name" value="HTH-TYPE TRANSCRIPTIONAL ACTIVATOR RHAS"/>
    <property type="match status" value="1"/>
</dbReference>
<protein>
    <submittedName>
        <fullName evidence="5">AraC family transcriptional regulator</fullName>
    </submittedName>
</protein>
<dbReference type="SUPFAM" id="SSF46689">
    <property type="entry name" value="Homeodomain-like"/>
    <property type="match status" value="2"/>
</dbReference>
<dbReference type="KEGG" id="pwn:QNH46_05430"/>
<dbReference type="AlphaFoldDB" id="A0AA95I8V8"/>
<evidence type="ECO:0000256" key="2">
    <source>
        <dbReference type="ARBA" id="ARBA00023125"/>
    </source>
</evidence>
<dbReference type="Gene3D" id="1.10.10.60">
    <property type="entry name" value="Homeodomain-like"/>
    <property type="match status" value="2"/>
</dbReference>
<dbReference type="PROSITE" id="PS00041">
    <property type="entry name" value="HTH_ARAC_FAMILY_1"/>
    <property type="match status" value="1"/>
</dbReference>
<feature type="domain" description="HTH araC/xylS-type" evidence="4">
    <location>
        <begin position="168"/>
        <end position="266"/>
    </location>
</feature>
<evidence type="ECO:0000256" key="3">
    <source>
        <dbReference type="ARBA" id="ARBA00023163"/>
    </source>
</evidence>
<dbReference type="InterPro" id="IPR037923">
    <property type="entry name" value="HTH-like"/>
</dbReference>
<sequence>MSYSVSDQLKITLFDVKKIQYKSRVIFDYVQSCCTVAYIKKGEVSTTFEGKEYIAKTGDVMIHRPDLPFNVISKTDGIHYLFNIDLKVMEEVDFFSFYPMGKVVTIRDPELYEKKFDELRSLWLQEGNDYRSAQCSFLAFSLLHEIIESSKLGGKRSPNEFYITDRFNNVLHYIENRLAENITRNELAQIYHMNPVYFSRAFKEIYGLTPMKMVKKLRLMHAKRLLETTDDTIEQIAQKCGFCDSPHLNHTFRSAFKASPSEYRKSIKSTKRGVIPTLLDHS</sequence>
<dbReference type="GO" id="GO:0043565">
    <property type="term" value="F:sequence-specific DNA binding"/>
    <property type="evidence" value="ECO:0007669"/>
    <property type="project" value="InterPro"/>
</dbReference>
<evidence type="ECO:0000313" key="5">
    <source>
        <dbReference type="EMBL" id="WHX50107.1"/>
    </source>
</evidence>
<evidence type="ECO:0000259" key="4">
    <source>
        <dbReference type="PROSITE" id="PS01124"/>
    </source>
</evidence>
<dbReference type="InterPro" id="IPR018062">
    <property type="entry name" value="HTH_AraC-typ_CS"/>
</dbReference>
<organism evidence="5 6">
    <name type="scientific">Paenibacillus woosongensis</name>
    <dbReference type="NCBI Taxonomy" id="307580"/>
    <lineage>
        <taxon>Bacteria</taxon>
        <taxon>Bacillati</taxon>
        <taxon>Bacillota</taxon>
        <taxon>Bacilli</taxon>
        <taxon>Bacillales</taxon>
        <taxon>Paenibacillaceae</taxon>
        <taxon>Paenibacillus</taxon>
    </lineage>
</organism>
<reference evidence="5" key="1">
    <citation type="submission" date="2023-05" db="EMBL/GenBank/DDBJ databases">
        <title>Comparative genomics of Bacillaceae isolates and their secondary metabolite potential.</title>
        <authorList>
            <person name="Song L."/>
            <person name="Nielsen L.J."/>
            <person name="Mohite O."/>
            <person name="Xu X."/>
            <person name="Weber T."/>
            <person name="Kovacs A.T."/>
        </authorList>
    </citation>
    <scope>NUCLEOTIDE SEQUENCE</scope>
    <source>
        <strain evidence="5">B2_4</strain>
    </source>
</reference>
<dbReference type="EMBL" id="CP126084">
    <property type="protein sequence ID" value="WHX50107.1"/>
    <property type="molecule type" value="Genomic_DNA"/>
</dbReference>
<dbReference type="PROSITE" id="PS01124">
    <property type="entry name" value="HTH_ARAC_FAMILY_2"/>
    <property type="match status" value="1"/>
</dbReference>
<dbReference type="PANTHER" id="PTHR43280">
    <property type="entry name" value="ARAC-FAMILY TRANSCRIPTIONAL REGULATOR"/>
    <property type="match status" value="1"/>
</dbReference>
<dbReference type="GO" id="GO:0003700">
    <property type="term" value="F:DNA-binding transcription factor activity"/>
    <property type="evidence" value="ECO:0007669"/>
    <property type="project" value="InterPro"/>
</dbReference>
<dbReference type="SMART" id="SM00342">
    <property type="entry name" value="HTH_ARAC"/>
    <property type="match status" value="1"/>
</dbReference>
<evidence type="ECO:0000313" key="6">
    <source>
        <dbReference type="Proteomes" id="UP001177943"/>
    </source>
</evidence>
<dbReference type="InterPro" id="IPR018060">
    <property type="entry name" value="HTH_AraC"/>
</dbReference>
<dbReference type="InterPro" id="IPR009057">
    <property type="entry name" value="Homeodomain-like_sf"/>
</dbReference>
<accession>A0AA95I8V8</accession>
<proteinExistence type="predicted"/>
<keyword evidence="3" id="KW-0804">Transcription</keyword>
<dbReference type="SUPFAM" id="SSF51215">
    <property type="entry name" value="Regulatory protein AraC"/>
    <property type="match status" value="1"/>
</dbReference>
<keyword evidence="2" id="KW-0238">DNA-binding</keyword>